<evidence type="ECO:0000256" key="2">
    <source>
        <dbReference type="SAM" id="SignalP"/>
    </source>
</evidence>
<dbReference type="KEGG" id="btre:F542_20760"/>
<evidence type="ECO:0000256" key="1">
    <source>
        <dbReference type="ARBA" id="ARBA00022729"/>
    </source>
</evidence>
<dbReference type="RefSeq" id="WP_025267484.1">
    <property type="nucleotide sequence ID" value="NZ_CP006954.1"/>
</dbReference>
<dbReference type="EMBL" id="CP006954">
    <property type="protein sequence ID" value="AHG82785.1"/>
    <property type="molecule type" value="Genomic_DNA"/>
</dbReference>
<dbReference type="PROSITE" id="PS51257">
    <property type="entry name" value="PROKAR_LIPOPROTEIN"/>
    <property type="match status" value="1"/>
</dbReference>
<dbReference type="PANTHER" id="PTHR43037">
    <property type="entry name" value="UNNAMED PRODUCT-RELATED"/>
    <property type="match status" value="1"/>
</dbReference>
<dbReference type="AlphaFoldDB" id="A0A4V7ICM3"/>
<evidence type="ECO:0000313" key="4">
    <source>
        <dbReference type="Proteomes" id="UP000019091"/>
    </source>
</evidence>
<evidence type="ECO:0008006" key="5">
    <source>
        <dbReference type="Google" id="ProtNLM"/>
    </source>
</evidence>
<proteinExistence type="predicted"/>
<accession>A0A4V7ICM3</accession>
<dbReference type="InterPro" id="IPR029058">
    <property type="entry name" value="AB_hydrolase_fold"/>
</dbReference>
<dbReference type="Proteomes" id="UP000019091">
    <property type="component" value="Chromosome"/>
</dbReference>
<dbReference type="Gene3D" id="1.25.40.10">
    <property type="entry name" value="Tetratricopeptide repeat domain"/>
    <property type="match status" value="1"/>
</dbReference>
<dbReference type="InterPro" id="IPR011990">
    <property type="entry name" value="TPR-like_helical_dom_sf"/>
</dbReference>
<organism evidence="3 4">
    <name type="scientific">Bibersteinia trehalosi USDA-ARS-USMARC-188</name>
    <dbReference type="NCBI Taxonomy" id="1263829"/>
    <lineage>
        <taxon>Bacteria</taxon>
        <taxon>Pseudomonadati</taxon>
        <taxon>Pseudomonadota</taxon>
        <taxon>Gammaproteobacteria</taxon>
        <taxon>Pasteurellales</taxon>
        <taxon>Pasteurellaceae</taxon>
        <taxon>Bibersteinia</taxon>
    </lineage>
</organism>
<evidence type="ECO:0000313" key="3">
    <source>
        <dbReference type="EMBL" id="AHG82785.1"/>
    </source>
</evidence>
<dbReference type="InterPro" id="IPR050955">
    <property type="entry name" value="Plant_Biomass_Hydrol_Est"/>
</dbReference>
<dbReference type="SMART" id="SM00671">
    <property type="entry name" value="SEL1"/>
    <property type="match status" value="2"/>
</dbReference>
<dbReference type="PANTHER" id="PTHR43037:SF1">
    <property type="entry name" value="BLL1128 PROTEIN"/>
    <property type="match status" value="1"/>
</dbReference>
<dbReference type="Gene3D" id="3.40.50.1820">
    <property type="entry name" value="alpha/beta hydrolase"/>
    <property type="match status" value="1"/>
</dbReference>
<keyword evidence="1 2" id="KW-0732">Signal</keyword>
<protein>
    <recommendedName>
        <fullName evidence="5">Pyrroline-5-carboxylate reductase</fullName>
    </recommendedName>
</protein>
<name>A0A4V7ICM3_BIBTR</name>
<gene>
    <name evidence="3" type="ORF">F542_20760</name>
</gene>
<sequence>MKKLLLTTALLASLTACQTPVSKSPVSQAQTTAQASIWDRELYGGADKSYDSELLAQREMLAAKFTQLEFQDLKTGKTLAYNLYIPKNLDPSKKYPLVLFMADASTAGKGLKAPLMQGWGGIIWATDESQSKNPAFVLVPAFSEKAVYDDWTTRPEVAMTLDLVKQTLDDYPIDRNRVYTTGQSMGGMISFYFNSIEPDLFTASYFVGSKWDINVLKPLEKNKWIFTLADGDLGAVKTHGELTAMLKADKVAFEQLNLSAKLPQSEQNAKVSALLAKGSTINIVYFDKGTVLPEGNTMTKGGEHMYSFDYAYKLAPAREWLLMQDKGAKGVITADKMQAKQLLDQAVALYNQKDYTQAMQAFIRADDAGHIKAKRYIGLMYLNGQGVAKDERKAFDNFKQAGEQGDITSQYWLGYCYENGIGTAKALNQASSDCVVQKIRTKRRSC</sequence>
<feature type="chain" id="PRO_5020773003" description="Pyrroline-5-carboxylate reductase" evidence="2">
    <location>
        <begin position="19"/>
        <end position="446"/>
    </location>
</feature>
<dbReference type="Pfam" id="PF08238">
    <property type="entry name" value="Sel1"/>
    <property type="match status" value="3"/>
</dbReference>
<dbReference type="InterPro" id="IPR006597">
    <property type="entry name" value="Sel1-like"/>
</dbReference>
<dbReference type="SUPFAM" id="SSF53474">
    <property type="entry name" value="alpha/beta-Hydrolases"/>
    <property type="match status" value="1"/>
</dbReference>
<dbReference type="SUPFAM" id="SSF81901">
    <property type="entry name" value="HCP-like"/>
    <property type="match status" value="1"/>
</dbReference>
<reference evidence="3 4" key="1">
    <citation type="journal article" date="2014" name="Genome Announc.">
        <title>Complete Closed Genome Sequences of Three Bibersteinia trehalosi Nasopharyngeal Isolates from Cattle with Shipping Fever.</title>
        <authorList>
            <person name="Harhay G.P."/>
            <person name="McVey D.S."/>
            <person name="Koren S."/>
            <person name="Phillippy A.M."/>
            <person name="Bono J."/>
            <person name="Harhay D.M."/>
            <person name="Clawson M.L."/>
            <person name="Heaton M.P."/>
            <person name="Chitko-McKown C.G."/>
            <person name="Korlach J."/>
            <person name="Smith T.P."/>
        </authorList>
    </citation>
    <scope>NUCLEOTIDE SEQUENCE [LARGE SCALE GENOMIC DNA]</scope>
    <source>
        <strain evidence="3 4">USDA-ARS-USMARC-188</strain>
    </source>
</reference>
<feature type="signal peptide" evidence="2">
    <location>
        <begin position="1"/>
        <end position="18"/>
    </location>
</feature>